<feature type="compositionally biased region" description="Polar residues" evidence="2">
    <location>
        <begin position="137"/>
        <end position="147"/>
    </location>
</feature>
<feature type="compositionally biased region" description="Low complexity" evidence="2">
    <location>
        <begin position="123"/>
        <end position="135"/>
    </location>
</feature>
<reference evidence="3 4" key="1">
    <citation type="submission" date="2024-05" db="EMBL/GenBank/DDBJ databases">
        <authorList>
            <person name="Wallberg A."/>
        </authorList>
    </citation>
    <scope>NUCLEOTIDE SEQUENCE [LARGE SCALE GENOMIC DNA]</scope>
</reference>
<gene>
    <name evidence="3" type="ORF">MNOR_LOCUS39612</name>
</gene>
<feature type="region of interest" description="Disordered" evidence="2">
    <location>
        <begin position="748"/>
        <end position="769"/>
    </location>
</feature>
<dbReference type="PANTHER" id="PTHR13308">
    <property type="entry name" value="NEDD4-BINDING PROTEIN 2-LIKE 1"/>
    <property type="match status" value="1"/>
</dbReference>
<name>A0AAV2SQT5_MEGNR</name>
<feature type="region of interest" description="Disordered" evidence="2">
    <location>
        <begin position="518"/>
        <end position="549"/>
    </location>
</feature>
<feature type="region of interest" description="Disordered" evidence="2">
    <location>
        <begin position="404"/>
        <end position="430"/>
    </location>
</feature>
<evidence type="ECO:0008006" key="5">
    <source>
        <dbReference type="Google" id="ProtNLM"/>
    </source>
</evidence>
<dbReference type="InterPro" id="IPR027417">
    <property type="entry name" value="P-loop_NTPase"/>
</dbReference>
<feature type="compositionally biased region" description="Low complexity" evidence="2">
    <location>
        <begin position="151"/>
        <end position="164"/>
    </location>
</feature>
<feature type="compositionally biased region" description="Basic and acidic residues" evidence="2">
    <location>
        <begin position="1021"/>
        <end position="1033"/>
    </location>
</feature>
<feature type="coiled-coil region" evidence="1">
    <location>
        <begin position="928"/>
        <end position="955"/>
    </location>
</feature>
<feature type="compositionally biased region" description="Acidic residues" evidence="2">
    <location>
        <begin position="523"/>
        <end position="549"/>
    </location>
</feature>
<protein>
    <recommendedName>
        <fullName evidence="5">NEDD4-binding protein 2-like 2</fullName>
    </recommendedName>
</protein>
<dbReference type="InterPro" id="IPR026302">
    <property type="entry name" value="NEDD4-bd_p2"/>
</dbReference>
<feature type="compositionally biased region" description="Polar residues" evidence="2">
    <location>
        <begin position="1179"/>
        <end position="1196"/>
    </location>
</feature>
<dbReference type="Proteomes" id="UP001497623">
    <property type="component" value="Unassembled WGS sequence"/>
</dbReference>
<organism evidence="3 4">
    <name type="scientific">Meganyctiphanes norvegica</name>
    <name type="common">Northern krill</name>
    <name type="synonym">Thysanopoda norvegica</name>
    <dbReference type="NCBI Taxonomy" id="48144"/>
    <lineage>
        <taxon>Eukaryota</taxon>
        <taxon>Metazoa</taxon>
        <taxon>Ecdysozoa</taxon>
        <taxon>Arthropoda</taxon>
        <taxon>Crustacea</taxon>
        <taxon>Multicrustacea</taxon>
        <taxon>Malacostraca</taxon>
        <taxon>Eumalacostraca</taxon>
        <taxon>Eucarida</taxon>
        <taxon>Euphausiacea</taxon>
        <taxon>Euphausiidae</taxon>
        <taxon>Meganyctiphanes</taxon>
    </lineage>
</organism>
<feature type="compositionally biased region" description="Polar residues" evidence="2">
    <location>
        <begin position="404"/>
        <end position="429"/>
    </location>
</feature>
<keyword evidence="4" id="KW-1185">Reference proteome</keyword>
<feature type="region of interest" description="Disordered" evidence="2">
    <location>
        <begin position="119"/>
        <end position="171"/>
    </location>
</feature>
<dbReference type="AlphaFoldDB" id="A0AAV2SQT5"/>
<dbReference type="PANTHER" id="PTHR13308:SF40">
    <property type="entry name" value="NEDD4-BINDING PROTEIN 2-LIKE 1"/>
    <property type="match status" value="1"/>
</dbReference>
<comment type="caution">
    <text evidence="3">The sequence shown here is derived from an EMBL/GenBank/DDBJ whole genome shotgun (WGS) entry which is preliminary data.</text>
</comment>
<proteinExistence type="predicted"/>
<dbReference type="Gene3D" id="3.40.50.300">
    <property type="entry name" value="P-loop containing nucleotide triphosphate hydrolases"/>
    <property type="match status" value="1"/>
</dbReference>
<dbReference type="Pfam" id="PF13671">
    <property type="entry name" value="AAA_33"/>
    <property type="match status" value="1"/>
</dbReference>
<evidence type="ECO:0000256" key="2">
    <source>
        <dbReference type="SAM" id="MobiDB-lite"/>
    </source>
</evidence>
<evidence type="ECO:0000256" key="1">
    <source>
        <dbReference type="SAM" id="Coils"/>
    </source>
</evidence>
<evidence type="ECO:0000313" key="3">
    <source>
        <dbReference type="EMBL" id="CAL4228676.1"/>
    </source>
</evidence>
<sequence length="1223" mass="136056">MLTVHRLHLLEMIDPSELPKQIQSAVAAGSIVNPGSGISTPGYCVDMEISEDVCGSEGFWKATENSNGYRPNSPLESLDYVERVLAESRTGQLDGNTVEQIISEDISKWQNIEVSGNVTPVLSSSATPSSSPGTGRISRSSNISNTKGHPDSSSSSPSPSNISPPDLPGVPNSSLYNTAKWVLAPEFKPNAFWGQNEPQGHLAVGMNRSIGQSVNNWEPVNPKPLAKCLSEYLTRKNKADEVKEKTSSGVKMLIILRGLPGSGKSTLGRELLGRNGVILSTDDFFCDKQGIYHYDPTRITEAHTWNKRRAQKRLNDGKSPVVIDNTNMEIWEFKPYIKMGLDLGFDIDILEPDTPWKLTPKILAEKNTHGVPKQKIIQMKSRYQQISSLENLLKEVRGSSTKLQMPFSNKNNIPEHQSTKTKSPSLNFRNSRKRNEKINHKLVSQSQSSKSNANVTNKVNDSIEGIHNIVSSNNTSPSHLEISPIKLKENNDQSSNNCNNSGQHTGLSLLQNSYSYANNTFQSDDEGQELDDGPDVIIEDDSDEEQDQVEENTEIIEAYPLKVSIKDEIIRENASSLAEDVFKQQCHTADVASHSIRTEGTIYSTDNLVENFVMPEVTRDDEEEFEQMLIEAELKDLHEKELDLKNIQSNEPKNDIGYNMNEAEMNKKEVDIFENNILSKEPKNDLGDNEKEAEINKKEVEIIIENIQNEDAECDWGDTENETEDFTGNQFTDLVHSFGSALKIQMESKSANAAETPAQKNKDSNTDDGDTAMYEFCNTLQEKMGENLSSLIIRPTNERENYSSLFSIIGNDECKEKEDEEKSMFSLIDTTQSMSINSYDDNVSIDLNQALNTFIQKEENYEKTLDANCNIQKDNVNLQIDNQFDNSTKVLSESQFTTAISSDNVSGCLDSLSDELQTPGTDNNVVTMNSIKCLYENKEQNLNGIEKELLEKQESIDGSLHLENIKKPVIQSKTDISILLNESNKDINSTINENDNLTSWECVSVNAGVCSVDWDANESVKGNETEPRSSKPSRDRRKRTGGDPSKWMISSTVESEPEDPELSSWIPIECGQVSWDAPQNESLDGLKAIVIDNATNQSEKIVLDKSSEIGENLVASEIVDTDTKNTNYVNERDKPNDVGAEEVVISKEVYIPDLKTLSEEVFNKISSPIKGKTQVLSVGQSVSTTSSPLHTASQTGAVPKVKRRTKSQSPNHLEKSSKIIKQQ</sequence>
<dbReference type="SUPFAM" id="SSF52540">
    <property type="entry name" value="P-loop containing nucleoside triphosphate hydrolases"/>
    <property type="match status" value="1"/>
</dbReference>
<feature type="non-terminal residue" evidence="3">
    <location>
        <position position="1223"/>
    </location>
</feature>
<feature type="region of interest" description="Disordered" evidence="2">
    <location>
        <begin position="1018"/>
        <end position="1062"/>
    </location>
</feature>
<feature type="region of interest" description="Disordered" evidence="2">
    <location>
        <begin position="1179"/>
        <end position="1223"/>
    </location>
</feature>
<keyword evidence="1" id="KW-0175">Coiled coil</keyword>
<evidence type="ECO:0000313" key="4">
    <source>
        <dbReference type="Proteomes" id="UP001497623"/>
    </source>
</evidence>
<dbReference type="EMBL" id="CAXKWB010105874">
    <property type="protein sequence ID" value="CAL4228676.1"/>
    <property type="molecule type" value="Genomic_DNA"/>
</dbReference>
<accession>A0AAV2SQT5</accession>